<accession>A0A443QL91</accession>
<dbReference type="AlphaFoldDB" id="A0A443QL91"/>
<organism evidence="4 5">
    <name type="scientific">Dinothrombium tinctorium</name>
    <dbReference type="NCBI Taxonomy" id="1965070"/>
    <lineage>
        <taxon>Eukaryota</taxon>
        <taxon>Metazoa</taxon>
        <taxon>Ecdysozoa</taxon>
        <taxon>Arthropoda</taxon>
        <taxon>Chelicerata</taxon>
        <taxon>Arachnida</taxon>
        <taxon>Acari</taxon>
        <taxon>Acariformes</taxon>
        <taxon>Trombidiformes</taxon>
        <taxon>Prostigmata</taxon>
        <taxon>Anystina</taxon>
        <taxon>Parasitengona</taxon>
        <taxon>Trombidioidea</taxon>
        <taxon>Trombidiidae</taxon>
        <taxon>Dinothrombium</taxon>
    </lineage>
</organism>
<dbReference type="Proteomes" id="UP000285301">
    <property type="component" value="Unassembled WGS sequence"/>
</dbReference>
<evidence type="ECO:0000256" key="1">
    <source>
        <dbReference type="ARBA" id="ARBA00005786"/>
    </source>
</evidence>
<evidence type="ECO:0000259" key="2">
    <source>
        <dbReference type="Pfam" id="PF14941"/>
    </source>
</evidence>
<protein>
    <submittedName>
        <fullName evidence="4">Out at first protein-like protein</fullName>
    </submittedName>
</protein>
<comment type="similarity">
    <text evidence="1">Belongs to the OAF family.</text>
</comment>
<gene>
    <name evidence="4" type="ORF">B4U79_05901</name>
</gene>
<evidence type="ECO:0000259" key="3">
    <source>
        <dbReference type="Pfam" id="PF22873"/>
    </source>
</evidence>
<evidence type="ECO:0000313" key="4">
    <source>
        <dbReference type="EMBL" id="RWS03795.1"/>
    </source>
</evidence>
<dbReference type="PANTHER" id="PTHR13423:SF2">
    <property type="entry name" value="OUT AT FIRST PROTEIN HOMOLOG"/>
    <property type="match status" value="1"/>
</dbReference>
<sequence>LLNYANLSNAQLVINIKNKGGEVFQEKIIANTTEDTIQLEYRYTDDSVITQFIDFKNDIQIARIILLGEEERGDQNQYESFCFITLLNRSDLISSDAMSKLRQRNPGTIRQADKDKGKEIFEMDYAIEPKKSSVLSPHIVKLCDSSSNGLNVTQTFAREIDIRYLANSKAFTLDSLAPAAFKLSSSLATPKPVRCNQLSQEVSQNFIDQNMNESLRLPTLTTTSTSMKMNAIKCECGIYICIPWYPCGLKYCKEKDSSGKTINYKCGISTCKKCILFKFQVSKKQSCLWDE</sequence>
<feature type="domain" description="Out at first protein BRICHOS-like" evidence="2">
    <location>
        <begin position="11"/>
        <end position="164"/>
    </location>
</feature>
<proteinExistence type="inferred from homology"/>
<dbReference type="Pfam" id="PF14941">
    <property type="entry name" value="OAF_N"/>
    <property type="match status" value="1"/>
</dbReference>
<dbReference type="Pfam" id="PF22873">
    <property type="entry name" value="OAF_C"/>
    <property type="match status" value="1"/>
</dbReference>
<dbReference type="InterPro" id="IPR053894">
    <property type="entry name" value="OAF_N"/>
</dbReference>
<comment type="caution">
    <text evidence="4">The sequence shown here is derived from an EMBL/GenBank/DDBJ whole genome shotgun (WGS) entry which is preliminary data.</text>
</comment>
<dbReference type="OrthoDB" id="5947176at2759"/>
<reference evidence="4 5" key="1">
    <citation type="journal article" date="2018" name="Gigascience">
        <title>Genomes of trombidid mites reveal novel predicted allergens and laterally-transferred genes associated with secondary metabolism.</title>
        <authorList>
            <person name="Dong X."/>
            <person name="Chaisiri K."/>
            <person name="Xia D."/>
            <person name="Armstrong S.D."/>
            <person name="Fang Y."/>
            <person name="Donnelly M.J."/>
            <person name="Kadowaki T."/>
            <person name="McGarry J.W."/>
            <person name="Darby A.C."/>
            <person name="Makepeace B.L."/>
        </authorList>
    </citation>
    <scope>NUCLEOTIDE SEQUENCE [LARGE SCALE GENOMIC DNA]</scope>
    <source>
        <strain evidence="4">UoL-WK</strain>
    </source>
</reference>
<name>A0A443QL91_9ACAR</name>
<evidence type="ECO:0000313" key="5">
    <source>
        <dbReference type="Proteomes" id="UP000285301"/>
    </source>
</evidence>
<dbReference type="InterPro" id="IPR053897">
    <property type="entry name" value="Oaf_C"/>
</dbReference>
<keyword evidence="5" id="KW-1185">Reference proteome</keyword>
<dbReference type="EMBL" id="NCKU01006147">
    <property type="protein sequence ID" value="RWS03795.1"/>
    <property type="molecule type" value="Genomic_DNA"/>
</dbReference>
<feature type="non-terminal residue" evidence="4">
    <location>
        <position position="1"/>
    </location>
</feature>
<dbReference type="InterPro" id="IPR026315">
    <property type="entry name" value="Oaf"/>
</dbReference>
<feature type="domain" description="Out at first C-terminal" evidence="3">
    <location>
        <begin position="228"/>
        <end position="291"/>
    </location>
</feature>
<dbReference type="PANTHER" id="PTHR13423">
    <property type="entry name" value="OUT AT FIRST"/>
    <property type="match status" value="1"/>
</dbReference>